<gene>
    <name evidence="3" type="ORF">E9998_00175</name>
</gene>
<dbReference type="EMBL" id="STGX01000001">
    <property type="protein sequence ID" value="THV32264.1"/>
    <property type="molecule type" value="Genomic_DNA"/>
</dbReference>
<proteinExistence type="predicted"/>
<keyword evidence="4" id="KW-1185">Reference proteome</keyword>
<feature type="region of interest" description="Disordered" evidence="1">
    <location>
        <begin position="1"/>
        <end position="46"/>
    </location>
</feature>
<reference evidence="3 4" key="1">
    <citation type="journal article" date="2018" name="Int. J. Syst. Evol. Microbiol.">
        <title>Glycomyces paridis sp. nov., isolated from the medicinal plant Paris polyphylla.</title>
        <authorList>
            <person name="Fang X.M."/>
            <person name="Bai J.L."/>
            <person name="Su J."/>
            <person name="Zhao L.L."/>
            <person name="Liu H.Y."/>
            <person name="Ma B.P."/>
            <person name="Zhang Y.Q."/>
            <person name="Yu L.Y."/>
        </authorList>
    </citation>
    <scope>NUCLEOTIDE SEQUENCE [LARGE SCALE GENOMIC DNA]</scope>
    <source>
        <strain evidence="3 4">CPCC 204357</strain>
    </source>
</reference>
<feature type="domain" description="DUF397" evidence="2">
    <location>
        <begin position="56"/>
        <end position="89"/>
    </location>
</feature>
<dbReference type="Proteomes" id="UP000305792">
    <property type="component" value="Unassembled WGS sequence"/>
</dbReference>
<evidence type="ECO:0000313" key="4">
    <source>
        <dbReference type="Proteomes" id="UP000305792"/>
    </source>
</evidence>
<organism evidence="3 4">
    <name type="scientific">Glycomyces paridis</name>
    <dbReference type="NCBI Taxonomy" id="2126555"/>
    <lineage>
        <taxon>Bacteria</taxon>
        <taxon>Bacillati</taxon>
        <taxon>Actinomycetota</taxon>
        <taxon>Actinomycetes</taxon>
        <taxon>Glycomycetales</taxon>
        <taxon>Glycomycetaceae</taxon>
        <taxon>Glycomyces</taxon>
    </lineage>
</organism>
<sequence>MGEPDSQQGKPTRQHPPDLPTRPRGRRSVGNRDRTGRRSKRFRQLSTAARSSLLACVAADRDRAGIRDSKEGLNGPALWLTPADWTALHSRLAS</sequence>
<evidence type="ECO:0000313" key="3">
    <source>
        <dbReference type="EMBL" id="THV32264.1"/>
    </source>
</evidence>
<comment type="caution">
    <text evidence="3">The sequence shown here is derived from an EMBL/GenBank/DDBJ whole genome shotgun (WGS) entry which is preliminary data.</text>
</comment>
<evidence type="ECO:0000256" key="1">
    <source>
        <dbReference type="SAM" id="MobiDB-lite"/>
    </source>
</evidence>
<protein>
    <submittedName>
        <fullName evidence="3">DUF397 domain-containing protein</fullName>
    </submittedName>
</protein>
<feature type="compositionally biased region" description="Polar residues" evidence="1">
    <location>
        <begin position="1"/>
        <end position="11"/>
    </location>
</feature>
<dbReference type="InterPro" id="IPR007278">
    <property type="entry name" value="DUF397"/>
</dbReference>
<dbReference type="AlphaFoldDB" id="A0A4S8PWX6"/>
<dbReference type="Pfam" id="PF04149">
    <property type="entry name" value="DUF397"/>
    <property type="match status" value="1"/>
</dbReference>
<evidence type="ECO:0000259" key="2">
    <source>
        <dbReference type="Pfam" id="PF04149"/>
    </source>
</evidence>
<name>A0A4S8PWX6_9ACTN</name>
<accession>A0A4S8PWX6</accession>